<comment type="caution">
    <text evidence="2">The sequence shown here is derived from an EMBL/GenBank/DDBJ whole genome shotgun (WGS) entry which is preliminary data.</text>
</comment>
<dbReference type="GO" id="GO:0016787">
    <property type="term" value="F:hydrolase activity"/>
    <property type="evidence" value="ECO:0007669"/>
    <property type="project" value="UniProtKB-KW"/>
</dbReference>
<keyword evidence="1" id="KW-0732">Signal</keyword>
<dbReference type="InterPro" id="IPR050583">
    <property type="entry name" value="Mycobacterial_A85_antigen"/>
</dbReference>
<dbReference type="PANTHER" id="PTHR48098:SF1">
    <property type="entry name" value="DIACYLGLYCEROL ACYLTRANSFERASE_MYCOLYLTRANSFERASE AG85A"/>
    <property type="match status" value="1"/>
</dbReference>
<dbReference type="SUPFAM" id="SSF53474">
    <property type="entry name" value="alpha/beta-Hydrolases"/>
    <property type="match status" value="1"/>
</dbReference>
<reference evidence="3" key="1">
    <citation type="journal article" date="2019" name="Int. J. Syst. Evol. Microbiol.">
        <title>The Global Catalogue of Microorganisms (GCM) 10K type strain sequencing project: providing services to taxonomists for standard genome sequencing and annotation.</title>
        <authorList>
            <consortium name="The Broad Institute Genomics Platform"/>
            <consortium name="The Broad Institute Genome Sequencing Center for Infectious Disease"/>
            <person name="Wu L."/>
            <person name="Ma J."/>
        </authorList>
    </citation>
    <scope>NUCLEOTIDE SEQUENCE [LARGE SCALE GENOMIC DNA]</scope>
    <source>
        <strain evidence="3">JCM 9371</strain>
    </source>
</reference>
<proteinExistence type="predicted"/>
<name>A0ABW2XYX4_9ACTN</name>
<keyword evidence="3" id="KW-1185">Reference proteome</keyword>
<dbReference type="PANTHER" id="PTHR48098">
    <property type="entry name" value="ENTEROCHELIN ESTERASE-RELATED"/>
    <property type="match status" value="1"/>
</dbReference>
<evidence type="ECO:0000256" key="1">
    <source>
        <dbReference type="SAM" id="SignalP"/>
    </source>
</evidence>
<evidence type="ECO:0000313" key="3">
    <source>
        <dbReference type="Proteomes" id="UP001597063"/>
    </source>
</evidence>
<sequence>MNRLLTIAPVLSALTLTLLAAPPAHAQDPAAVAVTALRTSPRAPDGARITKAERVDARTVDLTIASPALGRDGHARVLLPPSYRPRHRHPVLYLLHGCCDAIPGWTAWTANTDVEALSARSRAMVVMPEAGPDGMYTDWYNGGRYGPPAWETFHLAELRALVERGLGAGPRRAVAGLSMGGLGALAYAARHPGMFRASASFSGLADTVGFADGLMDLVAAYGDDPLGPFGDPVEQAAVWRAHNPLDLVPRLRGVRLFVASGDGRPGPLDAPGTPQDALEASLGQANAAFVAKARRHHLDLTADLYGPGTHTWPYWERELHRAFPLLMRAISG</sequence>
<protein>
    <submittedName>
        <fullName evidence="2">Alpha/beta hydrolase</fullName>
    </submittedName>
</protein>
<dbReference type="Proteomes" id="UP001597063">
    <property type="component" value="Unassembled WGS sequence"/>
</dbReference>
<feature type="signal peptide" evidence="1">
    <location>
        <begin position="1"/>
        <end position="26"/>
    </location>
</feature>
<evidence type="ECO:0000313" key="2">
    <source>
        <dbReference type="EMBL" id="MFD0690658.1"/>
    </source>
</evidence>
<dbReference type="EMBL" id="JBHTGP010000018">
    <property type="protein sequence ID" value="MFD0690658.1"/>
    <property type="molecule type" value="Genomic_DNA"/>
</dbReference>
<dbReference type="InterPro" id="IPR000801">
    <property type="entry name" value="Esterase-like"/>
</dbReference>
<feature type="chain" id="PRO_5046203950" evidence="1">
    <location>
        <begin position="27"/>
        <end position="332"/>
    </location>
</feature>
<dbReference type="Gene3D" id="3.40.50.1820">
    <property type="entry name" value="alpha/beta hydrolase"/>
    <property type="match status" value="1"/>
</dbReference>
<gene>
    <name evidence="2" type="ORF">ACFQZM_39645</name>
</gene>
<organism evidence="2 3">
    <name type="scientific">Actinomadura fibrosa</name>
    <dbReference type="NCBI Taxonomy" id="111802"/>
    <lineage>
        <taxon>Bacteria</taxon>
        <taxon>Bacillati</taxon>
        <taxon>Actinomycetota</taxon>
        <taxon>Actinomycetes</taxon>
        <taxon>Streptosporangiales</taxon>
        <taxon>Thermomonosporaceae</taxon>
        <taxon>Actinomadura</taxon>
    </lineage>
</organism>
<dbReference type="Pfam" id="PF00756">
    <property type="entry name" value="Esterase"/>
    <property type="match status" value="1"/>
</dbReference>
<keyword evidence="2" id="KW-0378">Hydrolase</keyword>
<dbReference type="RefSeq" id="WP_207400209.1">
    <property type="nucleotide sequence ID" value="NZ_CAACUY010000217.1"/>
</dbReference>
<accession>A0ABW2XYX4</accession>
<dbReference type="InterPro" id="IPR029058">
    <property type="entry name" value="AB_hydrolase_fold"/>
</dbReference>